<dbReference type="SUPFAM" id="SSF51905">
    <property type="entry name" value="FAD/NAD(P)-binding domain"/>
    <property type="match status" value="1"/>
</dbReference>
<dbReference type="PANTHER" id="PTHR13847:SF287">
    <property type="entry name" value="FAD-DEPENDENT OXIDOREDUCTASE DOMAIN-CONTAINING PROTEIN 1"/>
    <property type="match status" value="1"/>
</dbReference>
<dbReference type="Gene3D" id="3.50.50.60">
    <property type="entry name" value="FAD/NAD(P)-binding domain"/>
    <property type="match status" value="1"/>
</dbReference>
<dbReference type="AlphaFoldDB" id="A0A5B0KW36"/>
<reference evidence="3 4" key="1">
    <citation type="submission" date="2019-07" db="EMBL/GenBank/DDBJ databases">
        <title>Genome sequencing of the stress-tolerant strain Azospirillum brasilense Az19.</title>
        <authorList>
            <person name="Maroniche G.A."/>
            <person name="Garcia J.E."/>
            <person name="Pagnussat L."/>
            <person name="Amenta M."/>
            <person name="Creus C.M."/>
        </authorList>
    </citation>
    <scope>NUCLEOTIDE SEQUENCE [LARGE SCALE GENOMIC DNA]</scope>
    <source>
        <strain evidence="3 4">Az19</strain>
    </source>
</reference>
<evidence type="ECO:0000256" key="1">
    <source>
        <dbReference type="ARBA" id="ARBA00023002"/>
    </source>
</evidence>
<sequence length="388" mass="41430">MDVERVDFLIVGGGMAGASAAYELAAHGSVAVLERESQPGYHSTGRSAALYTQTYGHPVVRALTVASWDFYINPPDGFSEHPLLTPRGVLLIGRADQTAALDRDFAEGRRLTPTVERLDRAQTLARAPFLKADYVDGAVWEPAAMDMDVHAIHSGYLRGLKARGGRLVTDAGVTALERRDGLWIATTPAGDFAAPVLVNAAGAWADVLAGMAGVRPVGLVPKRRTAITFDPVFADPVSAYPADGAGLAGWPMTIDVDEQFYMKPESGRLLLSPADETPVEPCDVQPEEMDIAVAIDRMEQAVRFSVRRITHKWAGLRSFVADKVMVVGYDESADGFFWLAGQGGYGIQTAPAMGRTAAALATGHGLPPEVAALGVRAEDLAPARLRRP</sequence>
<dbReference type="Pfam" id="PF01266">
    <property type="entry name" value="DAO"/>
    <property type="match status" value="1"/>
</dbReference>
<evidence type="ECO:0000313" key="4">
    <source>
        <dbReference type="Proteomes" id="UP000325333"/>
    </source>
</evidence>
<dbReference type="EMBL" id="VEWN01000005">
    <property type="protein sequence ID" value="KAA1055903.1"/>
    <property type="molecule type" value="Genomic_DNA"/>
</dbReference>
<evidence type="ECO:0000259" key="2">
    <source>
        <dbReference type="Pfam" id="PF01266"/>
    </source>
</evidence>
<dbReference type="PANTHER" id="PTHR13847">
    <property type="entry name" value="SARCOSINE DEHYDROGENASE-RELATED"/>
    <property type="match status" value="1"/>
</dbReference>
<dbReference type="RefSeq" id="WP_176025293.1">
    <property type="nucleotide sequence ID" value="NZ_VEWN01000005.1"/>
</dbReference>
<comment type="caution">
    <text evidence="3">The sequence shown here is derived from an EMBL/GenBank/DDBJ whole genome shotgun (WGS) entry which is preliminary data.</text>
</comment>
<dbReference type="GO" id="GO:0005737">
    <property type="term" value="C:cytoplasm"/>
    <property type="evidence" value="ECO:0007669"/>
    <property type="project" value="TreeGrafter"/>
</dbReference>
<dbReference type="Gene3D" id="3.30.9.10">
    <property type="entry name" value="D-Amino Acid Oxidase, subunit A, domain 2"/>
    <property type="match status" value="1"/>
</dbReference>
<keyword evidence="1" id="KW-0560">Oxidoreductase</keyword>
<organism evidence="3 4">
    <name type="scientific">Azospirillum argentinense</name>
    <dbReference type="NCBI Taxonomy" id="2970906"/>
    <lineage>
        <taxon>Bacteria</taxon>
        <taxon>Pseudomonadati</taxon>
        <taxon>Pseudomonadota</taxon>
        <taxon>Alphaproteobacteria</taxon>
        <taxon>Rhodospirillales</taxon>
        <taxon>Azospirillaceae</taxon>
        <taxon>Azospirillum</taxon>
    </lineage>
</organism>
<protein>
    <recommendedName>
        <fullName evidence="2">FAD dependent oxidoreductase domain-containing protein</fullName>
    </recommendedName>
</protein>
<dbReference type="GO" id="GO:0016491">
    <property type="term" value="F:oxidoreductase activity"/>
    <property type="evidence" value="ECO:0007669"/>
    <property type="project" value="UniProtKB-KW"/>
</dbReference>
<proteinExistence type="predicted"/>
<evidence type="ECO:0000313" key="3">
    <source>
        <dbReference type="EMBL" id="KAA1055903.1"/>
    </source>
</evidence>
<dbReference type="Proteomes" id="UP000325333">
    <property type="component" value="Unassembled WGS sequence"/>
</dbReference>
<name>A0A5B0KW36_9PROT</name>
<feature type="domain" description="FAD dependent oxidoreductase" evidence="2">
    <location>
        <begin position="7"/>
        <end position="360"/>
    </location>
</feature>
<gene>
    <name evidence="3" type="ORF">FH063_004878</name>
</gene>
<dbReference type="InterPro" id="IPR036188">
    <property type="entry name" value="FAD/NAD-bd_sf"/>
</dbReference>
<accession>A0A5B0KW36</accession>
<dbReference type="InterPro" id="IPR006076">
    <property type="entry name" value="FAD-dep_OxRdtase"/>
</dbReference>